<gene>
    <name evidence="1" type="ORF">S01H4_58915</name>
</gene>
<accession>X1F9X9</accession>
<dbReference type="GO" id="GO:0019262">
    <property type="term" value="P:N-acetylneuraminate catabolic process"/>
    <property type="evidence" value="ECO:0007669"/>
    <property type="project" value="TreeGrafter"/>
</dbReference>
<proteinExistence type="predicted"/>
<dbReference type="SUPFAM" id="SSF51569">
    <property type="entry name" value="Aldolase"/>
    <property type="match status" value="1"/>
</dbReference>
<reference evidence="1" key="1">
    <citation type="journal article" date="2014" name="Front. Microbiol.">
        <title>High frequency of phylogenetically diverse reductive dehalogenase-homologous genes in deep subseafloor sedimentary metagenomes.</title>
        <authorList>
            <person name="Kawai M."/>
            <person name="Futagami T."/>
            <person name="Toyoda A."/>
            <person name="Takaki Y."/>
            <person name="Nishi S."/>
            <person name="Hori S."/>
            <person name="Arai W."/>
            <person name="Tsubouchi T."/>
            <person name="Morono Y."/>
            <person name="Uchiyama I."/>
            <person name="Ito T."/>
            <person name="Fujiyama A."/>
            <person name="Inagaki F."/>
            <person name="Takami H."/>
        </authorList>
    </citation>
    <scope>NUCLEOTIDE SEQUENCE</scope>
    <source>
        <strain evidence="1">Expedition CK06-06</strain>
    </source>
</reference>
<organism evidence="1">
    <name type="scientific">marine sediment metagenome</name>
    <dbReference type="NCBI Taxonomy" id="412755"/>
    <lineage>
        <taxon>unclassified sequences</taxon>
        <taxon>metagenomes</taxon>
        <taxon>ecological metagenomes</taxon>
    </lineage>
</organism>
<dbReference type="PANTHER" id="PTHR42849">
    <property type="entry name" value="N-ACETYLNEURAMINATE LYASE"/>
    <property type="match status" value="1"/>
</dbReference>
<evidence type="ECO:0000313" key="1">
    <source>
        <dbReference type="EMBL" id="GAH17543.1"/>
    </source>
</evidence>
<comment type="caution">
    <text evidence="1">The sequence shown here is derived from an EMBL/GenBank/DDBJ whole genome shotgun (WGS) entry which is preliminary data.</text>
</comment>
<protein>
    <recommendedName>
        <fullName evidence="2">Dihydrodipicolinate synthase family protein</fullName>
    </recommendedName>
</protein>
<dbReference type="InterPro" id="IPR002220">
    <property type="entry name" value="DapA-like"/>
</dbReference>
<dbReference type="GO" id="GO:0005829">
    <property type="term" value="C:cytosol"/>
    <property type="evidence" value="ECO:0007669"/>
    <property type="project" value="TreeGrafter"/>
</dbReference>
<dbReference type="Gene3D" id="3.20.20.70">
    <property type="entry name" value="Aldolase class I"/>
    <property type="match status" value="1"/>
</dbReference>
<dbReference type="GO" id="GO:0008747">
    <property type="term" value="F:N-acetylneuraminate lyase activity"/>
    <property type="evidence" value="ECO:0007669"/>
    <property type="project" value="TreeGrafter"/>
</dbReference>
<dbReference type="InterPro" id="IPR013785">
    <property type="entry name" value="Aldolase_TIM"/>
</dbReference>
<feature type="non-terminal residue" evidence="1">
    <location>
        <position position="133"/>
    </location>
</feature>
<dbReference type="PRINTS" id="PR00146">
    <property type="entry name" value="DHPICSNTHASE"/>
</dbReference>
<dbReference type="EMBL" id="BART01034482">
    <property type="protein sequence ID" value="GAH17543.1"/>
    <property type="molecule type" value="Genomic_DNA"/>
</dbReference>
<name>X1F9X9_9ZZZZ</name>
<dbReference type="PANTHER" id="PTHR42849:SF1">
    <property type="entry name" value="N-ACETYLNEURAMINATE LYASE"/>
    <property type="match status" value="1"/>
</dbReference>
<sequence length="133" mass="14964">MKKCKGVIPPIVTPFKQNGDINEDSLERLVKFLSEKVHGLFVCGSYGNGPLMNVEERMKVSEIVSKNKKDSTQFIIHVGSTNIRDSVRLAKHAESIGAEKVSSVVPYYYHHNKDSIKLFFSRLINAVNIPVYV</sequence>
<dbReference type="Pfam" id="PF00701">
    <property type="entry name" value="DHDPS"/>
    <property type="match status" value="1"/>
</dbReference>
<dbReference type="AlphaFoldDB" id="X1F9X9"/>
<evidence type="ECO:0008006" key="2">
    <source>
        <dbReference type="Google" id="ProtNLM"/>
    </source>
</evidence>